<accession>A0A0C9WRI0</accession>
<dbReference type="Proteomes" id="UP000054477">
    <property type="component" value="Unassembled WGS sequence"/>
</dbReference>
<keyword evidence="2" id="KW-1185">Reference proteome</keyword>
<name>A0A0C9WRI0_9AGAR</name>
<organism evidence="1 2">
    <name type="scientific">Laccaria amethystina LaAM-08-1</name>
    <dbReference type="NCBI Taxonomy" id="1095629"/>
    <lineage>
        <taxon>Eukaryota</taxon>
        <taxon>Fungi</taxon>
        <taxon>Dikarya</taxon>
        <taxon>Basidiomycota</taxon>
        <taxon>Agaricomycotina</taxon>
        <taxon>Agaricomycetes</taxon>
        <taxon>Agaricomycetidae</taxon>
        <taxon>Agaricales</taxon>
        <taxon>Agaricineae</taxon>
        <taxon>Hydnangiaceae</taxon>
        <taxon>Laccaria</taxon>
    </lineage>
</organism>
<protein>
    <submittedName>
        <fullName evidence="1">Uncharacterized protein</fullName>
    </submittedName>
</protein>
<gene>
    <name evidence="1" type="ORF">K443DRAFT_372546</name>
</gene>
<dbReference type="HOGENOM" id="CLU_2812780_0_0_1"/>
<sequence>MIYRGGRRDQVIYSLGMTTDMRCQRQSSRHQPLLTTEIFLKRIFGLHNPRAQRAPLPARQDCVRNTI</sequence>
<dbReference type="EMBL" id="KN838814">
    <property type="protein sequence ID" value="KIJ94000.1"/>
    <property type="molecule type" value="Genomic_DNA"/>
</dbReference>
<reference evidence="1 2" key="1">
    <citation type="submission" date="2014-04" db="EMBL/GenBank/DDBJ databases">
        <authorList>
            <consortium name="DOE Joint Genome Institute"/>
            <person name="Kuo A."/>
            <person name="Kohler A."/>
            <person name="Nagy L.G."/>
            <person name="Floudas D."/>
            <person name="Copeland A."/>
            <person name="Barry K.W."/>
            <person name="Cichocki N."/>
            <person name="Veneault-Fourrey C."/>
            <person name="LaButti K."/>
            <person name="Lindquist E.A."/>
            <person name="Lipzen A."/>
            <person name="Lundell T."/>
            <person name="Morin E."/>
            <person name="Murat C."/>
            <person name="Sun H."/>
            <person name="Tunlid A."/>
            <person name="Henrissat B."/>
            <person name="Grigoriev I.V."/>
            <person name="Hibbett D.S."/>
            <person name="Martin F."/>
            <person name="Nordberg H.P."/>
            <person name="Cantor M.N."/>
            <person name="Hua S.X."/>
        </authorList>
    </citation>
    <scope>NUCLEOTIDE SEQUENCE [LARGE SCALE GENOMIC DNA]</scope>
    <source>
        <strain evidence="1 2">LaAM-08-1</strain>
    </source>
</reference>
<dbReference type="AlphaFoldDB" id="A0A0C9WRI0"/>
<reference evidence="2" key="2">
    <citation type="submission" date="2015-01" db="EMBL/GenBank/DDBJ databases">
        <title>Evolutionary Origins and Diversification of the Mycorrhizal Mutualists.</title>
        <authorList>
            <consortium name="DOE Joint Genome Institute"/>
            <consortium name="Mycorrhizal Genomics Consortium"/>
            <person name="Kohler A."/>
            <person name="Kuo A."/>
            <person name="Nagy L.G."/>
            <person name="Floudas D."/>
            <person name="Copeland A."/>
            <person name="Barry K.W."/>
            <person name="Cichocki N."/>
            <person name="Veneault-Fourrey C."/>
            <person name="LaButti K."/>
            <person name="Lindquist E.A."/>
            <person name="Lipzen A."/>
            <person name="Lundell T."/>
            <person name="Morin E."/>
            <person name="Murat C."/>
            <person name="Riley R."/>
            <person name="Ohm R."/>
            <person name="Sun H."/>
            <person name="Tunlid A."/>
            <person name="Henrissat B."/>
            <person name="Grigoriev I.V."/>
            <person name="Hibbett D.S."/>
            <person name="Martin F."/>
        </authorList>
    </citation>
    <scope>NUCLEOTIDE SEQUENCE [LARGE SCALE GENOMIC DNA]</scope>
    <source>
        <strain evidence="2">LaAM-08-1</strain>
    </source>
</reference>
<proteinExistence type="predicted"/>
<evidence type="ECO:0000313" key="1">
    <source>
        <dbReference type="EMBL" id="KIJ94000.1"/>
    </source>
</evidence>
<evidence type="ECO:0000313" key="2">
    <source>
        <dbReference type="Proteomes" id="UP000054477"/>
    </source>
</evidence>